<proteinExistence type="predicted"/>
<organism evidence="1 2">
    <name type="scientific">Pseudonocardia bannensis</name>
    <dbReference type="NCBI Taxonomy" id="630973"/>
    <lineage>
        <taxon>Bacteria</taxon>
        <taxon>Bacillati</taxon>
        <taxon>Actinomycetota</taxon>
        <taxon>Actinomycetes</taxon>
        <taxon>Pseudonocardiales</taxon>
        <taxon>Pseudonocardiaceae</taxon>
        <taxon>Pseudonocardia</taxon>
    </lineage>
</organism>
<protein>
    <submittedName>
        <fullName evidence="1">Uncharacterized protein</fullName>
    </submittedName>
</protein>
<name>A0A848DKS6_9PSEU</name>
<dbReference type="EMBL" id="JAAXKZ010000064">
    <property type="protein sequence ID" value="NMH93298.1"/>
    <property type="molecule type" value="Genomic_DNA"/>
</dbReference>
<evidence type="ECO:0000313" key="1">
    <source>
        <dbReference type="EMBL" id="NMH93298.1"/>
    </source>
</evidence>
<dbReference type="Proteomes" id="UP000586918">
    <property type="component" value="Unassembled WGS sequence"/>
</dbReference>
<gene>
    <name evidence="1" type="ORF">HF519_17310</name>
</gene>
<keyword evidence="2" id="KW-1185">Reference proteome</keyword>
<dbReference type="RefSeq" id="WP_169414000.1">
    <property type="nucleotide sequence ID" value="NZ_JAAXKZ010000064.1"/>
</dbReference>
<comment type="caution">
    <text evidence="1">The sequence shown here is derived from an EMBL/GenBank/DDBJ whole genome shotgun (WGS) entry which is preliminary data.</text>
</comment>
<dbReference type="AlphaFoldDB" id="A0A848DKS6"/>
<reference evidence="1 2" key="1">
    <citation type="submission" date="2020-04" db="EMBL/GenBank/DDBJ databases">
        <authorList>
            <person name="Klaysubun C."/>
            <person name="Duangmal K."/>
            <person name="Lipun K."/>
        </authorList>
    </citation>
    <scope>NUCLEOTIDE SEQUENCE [LARGE SCALE GENOMIC DNA]</scope>
    <source>
        <strain evidence="1 2">DSM 45300</strain>
    </source>
</reference>
<accession>A0A848DKS6</accession>
<sequence length="46" mass="5078">MARTWFPRLRACAIGTRRVGRVRHGWLAPVGPGRAMAVAECWAAQS</sequence>
<evidence type="ECO:0000313" key="2">
    <source>
        <dbReference type="Proteomes" id="UP000586918"/>
    </source>
</evidence>